<dbReference type="Gene3D" id="3.40.50.1000">
    <property type="entry name" value="HAD superfamily/HAD-like"/>
    <property type="match status" value="1"/>
</dbReference>
<keyword evidence="2" id="KW-0812">Transmembrane</keyword>
<keyword evidence="2" id="KW-0472">Membrane</keyword>
<gene>
    <name evidence="3" type="primary">ga21907</name>
    <name evidence="3" type="ORF">PR202_ga21907</name>
</gene>
<dbReference type="Proteomes" id="UP001054889">
    <property type="component" value="Unassembled WGS sequence"/>
</dbReference>
<accession>A0AAV5D088</accession>
<organism evidence="3 4">
    <name type="scientific">Eleusine coracana subsp. coracana</name>
    <dbReference type="NCBI Taxonomy" id="191504"/>
    <lineage>
        <taxon>Eukaryota</taxon>
        <taxon>Viridiplantae</taxon>
        <taxon>Streptophyta</taxon>
        <taxon>Embryophyta</taxon>
        <taxon>Tracheophyta</taxon>
        <taxon>Spermatophyta</taxon>
        <taxon>Magnoliopsida</taxon>
        <taxon>Liliopsida</taxon>
        <taxon>Poales</taxon>
        <taxon>Poaceae</taxon>
        <taxon>PACMAD clade</taxon>
        <taxon>Chloridoideae</taxon>
        <taxon>Cynodonteae</taxon>
        <taxon>Eleusininae</taxon>
        <taxon>Eleusine</taxon>
    </lineage>
</organism>
<dbReference type="InterPro" id="IPR023214">
    <property type="entry name" value="HAD_sf"/>
</dbReference>
<reference evidence="3" key="1">
    <citation type="journal article" date="2018" name="DNA Res.">
        <title>Multiple hybrid de novo genome assembly of finger millet, an orphan allotetraploid crop.</title>
        <authorList>
            <person name="Hatakeyama M."/>
            <person name="Aluri S."/>
            <person name="Balachadran M.T."/>
            <person name="Sivarajan S.R."/>
            <person name="Patrignani A."/>
            <person name="Gruter S."/>
            <person name="Poveda L."/>
            <person name="Shimizu-Inatsugi R."/>
            <person name="Baeten J."/>
            <person name="Francoijs K.J."/>
            <person name="Nataraja K.N."/>
            <person name="Reddy Y.A.N."/>
            <person name="Phadnis S."/>
            <person name="Ravikumar R.L."/>
            <person name="Schlapbach R."/>
            <person name="Sreeman S.M."/>
            <person name="Shimizu K.K."/>
        </authorList>
    </citation>
    <scope>NUCLEOTIDE SEQUENCE</scope>
</reference>
<feature type="region of interest" description="Disordered" evidence="1">
    <location>
        <begin position="1"/>
        <end position="33"/>
    </location>
</feature>
<evidence type="ECO:0000313" key="3">
    <source>
        <dbReference type="EMBL" id="GJN04364.1"/>
    </source>
</evidence>
<evidence type="ECO:0000256" key="1">
    <source>
        <dbReference type="SAM" id="MobiDB-lite"/>
    </source>
</evidence>
<feature type="transmembrane region" description="Helical" evidence="2">
    <location>
        <begin position="60"/>
        <end position="81"/>
    </location>
</feature>
<name>A0AAV5D088_ELECO</name>
<sequence length="83" mass="9382">MAASSTGEGTNASEPWWRRKRPRRPPPPPEADAEAVKMEALELMASLPVLPRLVVFDLDYTLWPFQWSVFVPTPLFVVLLASF</sequence>
<dbReference type="AlphaFoldDB" id="A0AAV5D088"/>
<evidence type="ECO:0000256" key="2">
    <source>
        <dbReference type="SAM" id="Phobius"/>
    </source>
</evidence>
<protein>
    <submittedName>
        <fullName evidence="3">Uncharacterized protein</fullName>
    </submittedName>
</protein>
<feature type="compositionally biased region" description="Polar residues" evidence="1">
    <location>
        <begin position="1"/>
        <end position="13"/>
    </location>
</feature>
<reference evidence="3" key="2">
    <citation type="submission" date="2021-12" db="EMBL/GenBank/DDBJ databases">
        <title>Resequencing data analysis of finger millet.</title>
        <authorList>
            <person name="Hatakeyama M."/>
            <person name="Aluri S."/>
            <person name="Balachadran M.T."/>
            <person name="Sivarajan S.R."/>
            <person name="Poveda L."/>
            <person name="Shimizu-Inatsugi R."/>
            <person name="Schlapbach R."/>
            <person name="Sreeman S.M."/>
            <person name="Shimizu K.K."/>
        </authorList>
    </citation>
    <scope>NUCLEOTIDE SEQUENCE</scope>
</reference>
<keyword evidence="2" id="KW-1133">Transmembrane helix</keyword>
<dbReference type="EMBL" id="BQKI01000011">
    <property type="protein sequence ID" value="GJN04364.1"/>
    <property type="molecule type" value="Genomic_DNA"/>
</dbReference>
<evidence type="ECO:0000313" key="4">
    <source>
        <dbReference type="Proteomes" id="UP001054889"/>
    </source>
</evidence>
<proteinExistence type="predicted"/>
<keyword evidence="4" id="KW-1185">Reference proteome</keyword>
<comment type="caution">
    <text evidence="3">The sequence shown here is derived from an EMBL/GenBank/DDBJ whole genome shotgun (WGS) entry which is preliminary data.</text>
</comment>